<evidence type="ECO:0000313" key="3">
    <source>
        <dbReference type="RefSeq" id="XP_019643314.1"/>
    </source>
</evidence>
<protein>
    <submittedName>
        <fullName evidence="3">Uncharacterized protein LOC109484486</fullName>
    </submittedName>
</protein>
<dbReference type="RefSeq" id="XP_019643314.1">
    <property type="nucleotide sequence ID" value="XM_019787755.1"/>
</dbReference>
<reference evidence="3" key="1">
    <citation type="submission" date="2025-08" db="UniProtKB">
        <authorList>
            <consortium name="RefSeq"/>
        </authorList>
    </citation>
    <scope>IDENTIFICATION</scope>
    <source>
        <tissue evidence="3">Gonad</tissue>
    </source>
</reference>
<dbReference type="Proteomes" id="UP000515135">
    <property type="component" value="Unplaced"/>
</dbReference>
<dbReference type="GeneID" id="109484486"/>
<proteinExistence type="predicted"/>
<sequence>MAPKRAAVDSEPGTSAKAPAKPKAKRKKPSPPKAPKCGCRGDCGSSKCGCGKKGEACGDACKCTSCRNPFNILKEYNIDCTAAAQDKCLMDNIYKIGDLRKYLESNRELNCCGQSVQLKDKMFPGVITCPEEDCYGEWRYSWCWHEFVDEENRPRNHCGTCRKCGDYRDAHCEKCNKCYFAGLSGFECPCKDRPPKGSMNSLGLMLWAMQQFAGDDSDRLSDESEDEGFF</sequence>
<dbReference type="OrthoDB" id="10032754at2759"/>
<organism evidence="2 3">
    <name type="scientific">Branchiostoma belcheri</name>
    <name type="common">Amphioxus</name>
    <dbReference type="NCBI Taxonomy" id="7741"/>
    <lineage>
        <taxon>Eukaryota</taxon>
        <taxon>Metazoa</taxon>
        <taxon>Chordata</taxon>
        <taxon>Cephalochordata</taxon>
        <taxon>Leptocardii</taxon>
        <taxon>Amphioxiformes</taxon>
        <taxon>Branchiostomatidae</taxon>
        <taxon>Branchiostoma</taxon>
    </lineage>
</organism>
<dbReference type="KEGG" id="bbel:109484486"/>
<feature type="region of interest" description="Disordered" evidence="1">
    <location>
        <begin position="1"/>
        <end position="37"/>
    </location>
</feature>
<evidence type="ECO:0000313" key="2">
    <source>
        <dbReference type="Proteomes" id="UP000515135"/>
    </source>
</evidence>
<evidence type="ECO:0000256" key="1">
    <source>
        <dbReference type="SAM" id="MobiDB-lite"/>
    </source>
</evidence>
<keyword evidence="2" id="KW-1185">Reference proteome</keyword>
<gene>
    <name evidence="3" type="primary">LOC109484486</name>
</gene>
<feature type="compositionally biased region" description="Basic residues" evidence="1">
    <location>
        <begin position="20"/>
        <end position="30"/>
    </location>
</feature>
<accession>A0A6P5AAR9</accession>
<name>A0A6P5AAR9_BRABE</name>
<dbReference type="AlphaFoldDB" id="A0A6P5AAR9"/>